<name>A0A1W2GCB9_REIFA</name>
<dbReference type="STRING" id="692418.SAMN04488029_1752"/>
<dbReference type="Pfam" id="PF08245">
    <property type="entry name" value="Mur_ligase_M"/>
    <property type="match status" value="1"/>
</dbReference>
<dbReference type="GO" id="GO:0016881">
    <property type="term" value="F:acid-amino acid ligase activity"/>
    <property type="evidence" value="ECO:0007669"/>
    <property type="project" value="InterPro"/>
</dbReference>
<dbReference type="NCBIfam" id="NF008897">
    <property type="entry name" value="PRK11930.1"/>
    <property type="match status" value="1"/>
</dbReference>
<evidence type="ECO:0000259" key="8">
    <source>
        <dbReference type="SMART" id="SM01005"/>
    </source>
</evidence>
<feature type="active site" description="Proton acceptor; specific for L-alanine" evidence="5">
    <location>
        <position position="697"/>
    </location>
</feature>
<dbReference type="InterPro" id="IPR035911">
    <property type="entry name" value="MurE/MurF_N"/>
</dbReference>
<dbReference type="InterPro" id="IPR000821">
    <property type="entry name" value="Ala_racemase"/>
</dbReference>
<dbReference type="Proteomes" id="UP000192472">
    <property type="component" value="Unassembled WGS sequence"/>
</dbReference>
<dbReference type="GO" id="GO:0008784">
    <property type="term" value="F:alanine racemase activity"/>
    <property type="evidence" value="ECO:0007669"/>
    <property type="project" value="UniProtKB-UniRule"/>
</dbReference>
<reference evidence="9 10" key="1">
    <citation type="submission" date="2017-04" db="EMBL/GenBank/DDBJ databases">
        <authorList>
            <person name="Afonso C.L."/>
            <person name="Miller P.J."/>
            <person name="Scott M.A."/>
            <person name="Spackman E."/>
            <person name="Goraichik I."/>
            <person name="Dimitrov K.M."/>
            <person name="Suarez D.L."/>
            <person name="Swayne D.E."/>
        </authorList>
    </citation>
    <scope>NUCLEOTIDE SEQUENCE [LARGE SCALE GENOMIC DNA]</scope>
    <source>
        <strain evidence="9 10">DSM 26133</strain>
    </source>
</reference>
<dbReference type="HAMAP" id="MF_01201">
    <property type="entry name" value="Ala_racemase"/>
    <property type="match status" value="1"/>
</dbReference>
<dbReference type="SUPFAM" id="SSF50621">
    <property type="entry name" value="Alanine racemase C-terminal domain-like"/>
    <property type="match status" value="1"/>
</dbReference>
<evidence type="ECO:0000256" key="5">
    <source>
        <dbReference type="HAMAP-Rule" id="MF_01201"/>
    </source>
</evidence>
<keyword evidence="4 5" id="KW-0413">Isomerase</keyword>
<dbReference type="PANTHER" id="PTHR30511">
    <property type="entry name" value="ALANINE RACEMASE"/>
    <property type="match status" value="1"/>
</dbReference>
<dbReference type="Gene3D" id="3.40.1390.10">
    <property type="entry name" value="MurE/MurF, N-terminal domain"/>
    <property type="match status" value="1"/>
</dbReference>
<dbReference type="NCBIfam" id="TIGR00492">
    <property type="entry name" value="alr"/>
    <property type="match status" value="1"/>
</dbReference>
<dbReference type="UniPathway" id="UPA00042">
    <property type="reaction ID" value="UER00497"/>
</dbReference>
<dbReference type="SUPFAM" id="SSF53623">
    <property type="entry name" value="MurD-like peptide ligases, catalytic domain"/>
    <property type="match status" value="1"/>
</dbReference>
<feature type="domain" description="Alanine racemase C-terminal" evidence="8">
    <location>
        <begin position="676"/>
        <end position="800"/>
    </location>
</feature>
<comment type="pathway">
    <text evidence="5">Amino-acid biosynthesis; D-alanine biosynthesis; D-alanine from L-alanine: step 1/1.</text>
</comment>
<dbReference type="CDD" id="cd00430">
    <property type="entry name" value="PLPDE_III_AR"/>
    <property type="match status" value="1"/>
</dbReference>
<dbReference type="InterPro" id="IPR036565">
    <property type="entry name" value="Mur-like_cat_sf"/>
</dbReference>
<dbReference type="Gene3D" id="3.90.190.20">
    <property type="entry name" value="Mur ligase, C-terminal domain"/>
    <property type="match status" value="1"/>
</dbReference>
<comment type="similarity">
    <text evidence="5">Belongs to the alanine racemase family.</text>
</comment>
<dbReference type="GO" id="GO:0030632">
    <property type="term" value="P:D-alanine biosynthetic process"/>
    <property type="evidence" value="ECO:0007669"/>
    <property type="project" value="UniProtKB-UniRule"/>
</dbReference>
<comment type="cofactor">
    <cofactor evidence="2 5 6">
        <name>pyridoxal 5'-phosphate</name>
        <dbReference type="ChEBI" id="CHEBI:597326"/>
    </cofactor>
</comment>
<sequence>MKFSELSKSSQGEMIQLPLDITVRGLAFDSRQIAIQSGVVFFAISGQNHDGHQFINDAYEKGVRLFVIEREVKMKADASYFLVKDAIAAMQGMAKSQRSEFNYPVIGITGSNGKTIVKEWLAQMLDDQFDIVKSPKSYNSQLGVPLSVWAMGHHHNLGIFEAGISEVGEMERLERVIGPTLGIFTNIGEAHNAGFKDLSEKAMEKAKLFVHAQKVIYCASHDTLKQALTKTVSQTTQLIPWKIKEQKGKKYVLDVQEKELSFFLKYDDPASVENIMHCTAMLVVLGYDQEFIQLRLNRLSSVKMRLEMKQAINRSYVIDDTYNNDLYGLEVALDFLGRQNQRSKKTVILSDLYQTGLSSDALYQRVNELLQKNNIQKFIGVGNEINQSRACFHIPAKFYSSTQDLLESGYAPNDEIVLVKGARDFEFELIVNSLEQKAHGTILEVNLENLIHNLNYYRSKLAPETKIMVMVKALAYGGGNFEIANLLQFHKVDYLGVAYADEAVELRKNGIHIPIMIMNVSPASFRLLKEYNLEPEIYSLDQLIDFLDYYESMQDLPAIHIKLETGMNRLGFTESNLQRLIEQLKLNKQLKVKSIFSHLAGSEDPRHADYTKQQGERFERMSTTIMESLWYKPMRHIVNTGGIVNYPELHFDMVRLGIGLHGFDPTQTEQGKLKIVSALKCSVSQVKKIAAGESIGYGRSGFAKKDTTIAIIPIGYADGYLRAFGNGTGQMLVNDQLVPTIGNICMDMTMVDVTDVPVKSGDEVVVFGEKPNISELAEWIKTIPYEILTNVSQRVKRVFLSE</sequence>
<dbReference type="Gene3D" id="3.40.1190.10">
    <property type="entry name" value="Mur-like, catalytic domain"/>
    <property type="match status" value="1"/>
</dbReference>
<feature type="modified residue" description="N6-(pyridoxal phosphate)lysine" evidence="5 6">
    <location>
        <position position="472"/>
    </location>
</feature>
<keyword evidence="10" id="KW-1185">Reference proteome</keyword>
<evidence type="ECO:0000256" key="4">
    <source>
        <dbReference type="ARBA" id="ARBA00023235"/>
    </source>
</evidence>
<evidence type="ECO:0000313" key="10">
    <source>
        <dbReference type="Proteomes" id="UP000192472"/>
    </source>
</evidence>
<feature type="active site" description="Proton acceptor; specific for D-alanine" evidence="5">
    <location>
        <position position="472"/>
    </location>
</feature>
<organism evidence="9 10">
    <name type="scientific">Reichenbachiella faecimaris</name>
    <dbReference type="NCBI Taxonomy" id="692418"/>
    <lineage>
        <taxon>Bacteria</taxon>
        <taxon>Pseudomonadati</taxon>
        <taxon>Bacteroidota</taxon>
        <taxon>Cytophagia</taxon>
        <taxon>Cytophagales</taxon>
        <taxon>Reichenbachiellaceae</taxon>
        <taxon>Reichenbachiella</taxon>
    </lineage>
</organism>
<keyword evidence="9" id="KW-0436">Ligase</keyword>
<proteinExistence type="inferred from homology"/>
<keyword evidence="3 5" id="KW-0663">Pyridoxal phosphate</keyword>
<dbReference type="SUPFAM" id="SSF51419">
    <property type="entry name" value="PLP-binding barrel"/>
    <property type="match status" value="1"/>
</dbReference>
<evidence type="ECO:0000256" key="6">
    <source>
        <dbReference type="PIRSR" id="PIRSR600821-50"/>
    </source>
</evidence>
<evidence type="ECO:0000313" key="9">
    <source>
        <dbReference type="EMBL" id="SMD33936.1"/>
    </source>
</evidence>
<evidence type="ECO:0000256" key="2">
    <source>
        <dbReference type="ARBA" id="ARBA00001933"/>
    </source>
</evidence>
<accession>A0A1W2GCB9</accession>
<dbReference type="Gene3D" id="3.20.20.10">
    <property type="entry name" value="Alanine racemase"/>
    <property type="match status" value="1"/>
</dbReference>
<dbReference type="EC" id="5.1.1.1" evidence="5"/>
<dbReference type="InterPro" id="IPR000713">
    <property type="entry name" value="Mur_ligase_N"/>
</dbReference>
<dbReference type="GO" id="GO:0030170">
    <property type="term" value="F:pyridoxal phosphate binding"/>
    <property type="evidence" value="ECO:0007669"/>
    <property type="project" value="UniProtKB-UniRule"/>
</dbReference>
<dbReference type="SUPFAM" id="SSF63418">
    <property type="entry name" value="MurE/MurF N-terminal domain"/>
    <property type="match status" value="1"/>
</dbReference>
<dbReference type="InterPro" id="IPR009006">
    <property type="entry name" value="Ala_racemase/Decarboxylase_C"/>
</dbReference>
<dbReference type="Pfam" id="PF01225">
    <property type="entry name" value="Mur_ligase"/>
    <property type="match status" value="1"/>
</dbReference>
<dbReference type="AlphaFoldDB" id="A0A1W2GCB9"/>
<dbReference type="EMBL" id="FWYF01000002">
    <property type="protein sequence ID" value="SMD33936.1"/>
    <property type="molecule type" value="Genomic_DNA"/>
</dbReference>
<dbReference type="Pfam" id="PF00842">
    <property type="entry name" value="Ala_racemase_C"/>
    <property type="match status" value="1"/>
</dbReference>
<dbReference type="Pfam" id="PF01168">
    <property type="entry name" value="Ala_racemase_N"/>
    <property type="match status" value="1"/>
</dbReference>
<evidence type="ECO:0000256" key="3">
    <source>
        <dbReference type="ARBA" id="ARBA00022898"/>
    </source>
</evidence>
<dbReference type="InterPro" id="IPR013221">
    <property type="entry name" value="Mur_ligase_cen"/>
</dbReference>
<gene>
    <name evidence="9" type="ORF">SAMN04488029_1752</name>
</gene>
<dbReference type="PRINTS" id="PR00992">
    <property type="entry name" value="ALARACEMASE"/>
</dbReference>
<dbReference type="InterPro" id="IPR001608">
    <property type="entry name" value="Ala_racemase_N"/>
</dbReference>
<comment type="catalytic activity">
    <reaction evidence="1 5">
        <text>L-alanine = D-alanine</text>
        <dbReference type="Rhea" id="RHEA:20249"/>
        <dbReference type="ChEBI" id="CHEBI:57416"/>
        <dbReference type="ChEBI" id="CHEBI:57972"/>
        <dbReference type="EC" id="5.1.1.1"/>
    </reaction>
</comment>
<dbReference type="InterPro" id="IPR036615">
    <property type="entry name" value="Mur_ligase_C_dom_sf"/>
</dbReference>
<dbReference type="InterPro" id="IPR029066">
    <property type="entry name" value="PLP-binding_barrel"/>
</dbReference>
<dbReference type="Gene3D" id="2.40.37.10">
    <property type="entry name" value="Lyase, Ornithine Decarboxylase, Chain A, domain 1"/>
    <property type="match status" value="1"/>
</dbReference>
<dbReference type="PANTHER" id="PTHR30511:SF0">
    <property type="entry name" value="ALANINE RACEMASE, CATABOLIC-RELATED"/>
    <property type="match status" value="1"/>
</dbReference>
<dbReference type="RefSeq" id="WP_084372343.1">
    <property type="nucleotide sequence ID" value="NZ_FWYF01000002.1"/>
</dbReference>
<dbReference type="FunFam" id="3.20.20.10:FF:000002">
    <property type="entry name" value="Alanine racemase"/>
    <property type="match status" value="1"/>
</dbReference>
<dbReference type="GO" id="GO:0005829">
    <property type="term" value="C:cytosol"/>
    <property type="evidence" value="ECO:0007669"/>
    <property type="project" value="TreeGrafter"/>
</dbReference>
<dbReference type="SMART" id="SM01005">
    <property type="entry name" value="Ala_racemase_C"/>
    <property type="match status" value="1"/>
</dbReference>
<dbReference type="GO" id="GO:0005524">
    <property type="term" value="F:ATP binding"/>
    <property type="evidence" value="ECO:0007669"/>
    <property type="project" value="InterPro"/>
</dbReference>
<evidence type="ECO:0000256" key="1">
    <source>
        <dbReference type="ARBA" id="ARBA00000316"/>
    </source>
</evidence>
<dbReference type="OrthoDB" id="9801978at2"/>
<dbReference type="SUPFAM" id="SSF53244">
    <property type="entry name" value="MurD-like peptide ligases, peptide-binding domain"/>
    <property type="match status" value="1"/>
</dbReference>
<evidence type="ECO:0000256" key="7">
    <source>
        <dbReference type="PIRSR" id="PIRSR600821-52"/>
    </source>
</evidence>
<protein>
    <recommendedName>
        <fullName evidence="5">Alanine racemase</fullName>
        <ecNumber evidence="5">5.1.1.1</ecNumber>
    </recommendedName>
</protein>
<comment type="function">
    <text evidence="5">Catalyzes the interconversion of L-alanine and D-alanine. May also act on other amino acids.</text>
</comment>
<feature type="binding site" evidence="5 7">
    <location>
        <position position="569"/>
    </location>
    <ligand>
        <name>substrate</name>
    </ligand>
</feature>
<feature type="binding site" evidence="5 7">
    <location>
        <position position="746"/>
    </location>
    <ligand>
        <name>substrate</name>
    </ligand>
</feature>
<dbReference type="InterPro" id="IPR011079">
    <property type="entry name" value="Ala_racemase_C"/>
</dbReference>